<dbReference type="AlphaFoldDB" id="A0A1W0A4G2"/>
<dbReference type="InterPro" id="IPR043127">
    <property type="entry name" value="Sec-1-like_dom3a"/>
</dbReference>
<evidence type="ECO:0000313" key="2">
    <source>
        <dbReference type="EMBL" id="OQS05118.1"/>
    </source>
</evidence>
<proteinExistence type="inferred from homology"/>
<dbReference type="InterPro" id="IPR036045">
    <property type="entry name" value="Sec1-like_sf"/>
</dbReference>
<dbReference type="InterPro" id="IPR027482">
    <property type="entry name" value="Sec1-like_dom2"/>
</dbReference>
<dbReference type="SUPFAM" id="SSF56815">
    <property type="entry name" value="Sec1/munc18-like (SM) proteins"/>
    <property type="match status" value="1"/>
</dbReference>
<dbReference type="Proteomes" id="UP000243217">
    <property type="component" value="Unassembled WGS sequence"/>
</dbReference>
<comment type="caution">
    <text evidence="2">The sequence shown here is derived from an EMBL/GenBank/DDBJ whole genome shotgun (WGS) entry which is preliminary data.</text>
</comment>
<name>A0A1W0A4G2_9STRA</name>
<dbReference type="Gene3D" id="3.90.830.10">
    <property type="entry name" value="Syntaxin Binding Protein 1, Chain A, domain 2"/>
    <property type="match status" value="1"/>
</dbReference>
<sequence>MRNLSERFMAEEVLKRKATAVLEEALKALLGTKTFIADTSFRSLLDVLACGIGGKAYFDSLEISRILLLESPLPRSSLLDSHVFLLLRPRPTNVLLLKELVLGSPQVKFTVAWVPTCTTQCDLEMERQGLKGLVDEINLPLYLLPCEENVWSLCRENDFLPLFIEKDYNLVTEVVKSLLEIGLTRSTYFHALGNVSESCKILFESIQSKVPPSNTTLPITFDQCVFIDRTEDPITLLVTPLHYEGLLDAVLGMNHGVVVNKGTKHMLTSQDEFYSTIRDLDFDHLATIKLPTIAIGLRDDKQTAPVTELASRIGSLVKTKQHLALHLELAGEITAASTHDHNAVKRCVEIEQSIMGLGKPRDIETMIEESLFRDPPLELSKMIKLLCLQALVLDGSEKKAFEQRQHQLCHTYGYKILPLLSVLTSSLQWLVPKGGNPDWKWSKLRKSMDLLKGQPIEDILNPQDIWGMFPTIGYAPLSVRRVQLAVGMKQLNSLQLPTGSSSNKLTAHQTILVYYVGGVTYAELAAYRYLNDSQTKFTFVVATTSICNTTRLLQGLMTTSV</sequence>
<dbReference type="InterPro" id="IPR001619">
    <property type="entry name" value="Sec1-like"/>
</dbReference>
<dbReference type="InterPro" id="IPR043154">
    <property type="entry name" value="Sec-1-like_dom1"/>
</dbReference>
<dbReference type="OrthoDB" id="10262287at2759"/>
<accession>A0A1W0A4G2</accession>
<evidence type="ECO:0000313" key="3">
    <source>
        <dbReference type="Proteomes" id="UP000243217"/>
    </source>
</evidence>
<dbReference type="GO" id="GO:0016192">
    <property type="term" value="P:vesicle-mediated transport"/>
    <property type="evidence" value="ECO:0007669"/>
    <property type="project" value="InterPro"/>
</dbReference>
<dbReference type="InterPro" id="IPR043155">
    <property type="entry name" value="VPS33_dom3b"/>
</dbReference>
<dbReference type="PANTHER" id="PTHR11679">
    <property type="entry name" value="VESICLE PROTEIN SORTING-ASSOCIATED"/>
    <property type="match status" value="1"/>
</dbReference>
<comment type="similarity">
    <text evidence="1">Belongs to the STXBP/unc-18/SEC1 family.</text>
</comment>
<evidence type="ECO:0008006" key="4">
    <source>
        <dbReference type="Google" id="ProtNLM"/>
    </source>
</evidence>
<dbReference type="STRING" id="74557.A0A1W0A4G2"/>
<dbReference type="Gene3D" id="1.25.40.850">
    <property type="match status" value="1"/>
</dbReference>
<dbReference type="Gene3D" id="3.40.50.1910">
    <property type="match status" value="2"/>
</dbReference>
<gene>
    <name evidence="2" type="ORF">THRCLA_02694</name>
</gene>
<organism evidence="2 3">
    <name type="scientific">Thraustotheca clavata</name>
    <dbReference type="NCBI Taxonomy" id="74557"/>
    <lineage>
        <taxon>Eukaryota</taxon>
        <taxon>Sar</taxon>
        <taxon>Stramenopiles</taxon>
        <taxon>Oomycota</taxon>
        <taxon>Saprolegniomycetes</taxon>
        <taxon>Saprolegniales</taxon>
        <taxon>Achlyaceae</taxon>
        <taxon>Thraustotheca</taxon>
    </lineage>
</organism>
<protein>
    <recommendedName>
        <fullName evidence="4">Vacuolar protein sorting-associated protein</fullName>
    </recommendedName>
</protein>
<keyword evidence="3" id="KW-1185">Reference proteome</keyword>
<dbReference type="Pfam" id="PF00995">
    <property type="entry name" value="Sec1"/>
    <property type="match status" value="1"/>
</dbReference>
<dbReference type="Gene3D" id="3.40.50.2060">
    <property type="match status" value="1"/>
</dbReference>
<reference evidence="2 3" key="1">
    <citation type="journal article" date="2014" name="Genome Biol. Evol.">
        <title>The secreted proteins of Achlya hypogyna and Thraustotheca clavata identify the ancestral oomycete secretome and reveal gene acquisitions by horizontal gene transfer.</title>
        <authorList>
            <person name="Misner I."/>
            <person name="Blouin N."/>
            <person name="Leonard G."/>
            <person name="Richards T.A."/>
            <person name="Lane C.E."/>
        </authorList>
    </citation>
    <scope>NUCLEOTIDE SEQUENCE [LARGE SCALE GENOMIC DNA]</scope>
    <source>
        <strain evidence="2 3">ATCC 34112</strain>
    </source>
</reference>
<evidence type="ECO:0000256" key="1">
    <source>
        <dbReference type="ARBA" id="ARBA00009884"/>
    </source>
</evidence>
<dbReference type="EMBL" id="JNBS01000502">
    <property type="protein sequence ID" value="OQS05118.1"/>
    <property type="molecule type" value="Genomic_DNA"/>
</dbReference>